<reference evidence="3" key="1">
    <citation type="submission" date="2013-05" db="EMBL/GenBank/DDBJ databases">
        <authorList>
            <person name="Yim A.K.Y."/>
            <person name="Chan T.F."/>
            <person name="Ji K.M."/>
            <person name="Liu X.Y."/>
            <person name="Zhou J.W."/>
            <person name="Li R.Q."/>
            <person name="Yang K.Y."/>
            <person name="Li J."/>
            <person name="Li M."/>
            <person name="Law P.T.W."/>
            <person name="Wu Y.L."/>
            <person name="Cai Z.L."/>
            <person name="Qin H."/>
            <person name="Bao Y."/>
            <person name="Leung R.K.K."/>
            <person name="Ng P.K.S."/>
            <person name="Zou J."/>
            <person name="Zhong X.J."/>
            <person name="Ran P.X."/>
            <person name="Zhong N.S."/>
            <person name="Liu Z.G."/>
            <person name="Tsui S.K.W."/>
        </authorList>
    </citation>
    <scope>NUCLEOTIDE SEQUENCE</scope>
    <source>
        <strain evidence="3">Derf</strain>
        <tissue evidence="3">Whole organism</tissue>
    </source>
</reference>
<dbReference type="Proteomes" id="UP000828236">
    <property type="component" value="Unassembled WGS sequence"/>
</dbReference>
<reference evidence="2" key="2">
    <citation type="submission" date="2020-06" db="EMBL/GenBank/DDBJ databases">
        <authorList>
            <person name="Ji K."/>
            <person name="Li J."/>
        </authorList>
    </citation>
    <scope>NUCLEOTIDE SEQUENCE</scope>
    <source>
        <strain evidence="2">JKM2019</strain>
        <tissue evidence="2">Whole body</tissue>
    </source>
</reference>
<keyword evidence="4" id="KW-1185">Reference proteome</keyword>
<evidence type="ECO:0000313" key="2">
    <source>
        <dbReference type="EMBL" id="KAH7641867.1"/>
    </source>
</evidence>
<protein>
    <submittedName>
        <fullName evidence="3">Uncharacterized protein</fullName>
    </submittedName>
</protein>
<evidence type="ECO:0000313" key="4">
    <source>
        <dbReference type="Proteomes" id="UP000790347"/>
    </source>
</evidence>
<dbReference type="OrthoDB" id="10290484at2759"/>
<dbReference type="AlphaFoldDB" id="A0A922LDE6"/>
<feature type="signal peptide" evidence="1">
    <location>
        <begin position="1"/>
        <end position="30"/>
    </location>
</feature>
<sequence>MKGIIKSNKMTIAVSSLLLFLLLIPSSTLAFNLPFDLAMPDLHKLYKPLIDYNTHGAFKFLRCMGPNFAHQCSKPILNCLHHNEPINCIEHLECCQNNKATITCIHYLKSSTIYDKLFHVPIVNDQ</sequence>
<feature type="chain" id="PRO_5038277054" evidence="1">
    <location>
        <begin position="31"/>
        <end position="126"/>
    </location>
</feature>
<reference evidence="2" key="3">
    <citation type="journal article" date="2021" name="World Allergy Organ. J.">
        <title>Chromosome-level assembly of Dermatophagoides farinae genome and transcriptome reveals two novel allergens Der f 37 and Der f 39.</title>
        <authorList>
            <person name="Chen J."/>
            <person name="Cai Z."/>
            <person name="Fan D."/>
            <person name="Hu J."/>
            <person name="Hou Y."/>
            <person name="He Y."/>
            <person name="Zhang Z."/>
            <person name="Zhao Z."/>
            <person name="Gao P."/>
            <person name="Hu W."/>
            <person name="Sun J."/>
            <person name="Li J."/>
            <person name="Ji K."/>
        </authorList>
    </citation>
    <scope>NUCLEOTIDE SEQUENCE</scope>
    <source>
        <strain evidence="2">JKM2019</strain>
    </source>
</reference>
<proteinExistence type="predicted"/>
<name>A0A922LDE6_DERFA</name>
<evidence type="ECO:0000256" key="1">
    <source>
        <dbReference type="SAM" id="SignalP"/>
    </source>
</evidence>
<keyword evidence="1" id="KW-0732">Signal</keyword>
<dbReference type="Proteomes" id="UP000790347">
    <property type="component" value="Unassembled WGS sequence"/>
</dbReference>
<comment type="caution">
    <text evidence="3">The sequence shown here is derived from an EMBL/GenBank/DDBJ whole genome shotgun (WGS) entry which is preliminary data.</text>
</comment>
<accession>A0A922LDE6</accession>
<dbReference type="EMBL" id="ASGP02000001">
    <property type="protein sequence ID" value="KAH9528895.1"/>
    <property type="molecule type" value="Genomic_DNA"/>
</dbReference>
<organism evidence="3 4">
    <name type="scientific">Dermatophagoides farinae</name>
    <name type="common">American house dust mite</name>
    <dbReference type="NCBI Taxonomy" id="6954"/>
    <lineage>
        <taxon>Eukaryota</taxon>
        <taxon>Metazoa</taxon>
        <taxon>Ecdysozoa</taxon>
        <taxon>Arthropoda</taxon>
        <taxon>Chelicerata</taxon>
        <taxon>Arachnida</taxon>
        <taxon>Acari</taxon>
        <taxon>Acariformes</taxon>
        <taxon>Sarcoptiformes</taxon>
        <taxon>Astigmata</taxon>
        <taxon>Psoroptidia</taxon>
        <taxon>Analgoidea</taxon>
        <taxon>Pyroglyphidae</taxon>
        <taxon>Dermatophagoidinae</taxon>
        <taxon>Dermatophagoides</taxon>
    </lineage>
</organism>
<dbReference type="EMBL" id="SDOV01000004">
    <property type="protein sequence ID" value="KAH7641867.1"/>
    <property type="molecule type" value="Genomic_DNA"/>
</dbReference>
<reference evidence="3" key="4">
    <citation type="journal article" date="2022" name="Res Sq">
        <title>Comparative Genomics Reveals Insights into the Divergent Evolution of Astigmatic Mites and Household Pest Adaptations.</title>
        <authorList>
            <person name="Xiong Q."/>
            <person name="Wan A.T.-Y."/>
            <person name="Liu X.-Y."/>
            <person name="Fung C.S.-H."/>
            <person name="Xiao X."/>
            <person name="Malainual N."/>
            <person name="Hou J."/>
            <person name="Wang L."/>
            <person name="Wang M."/>
            <person name="Yang K."/>
            <person name="Cui Y."/>
            <person name="Leung E."/>
            <person name="Nong W."/>
            <person name="Shin S.-K."/>
            <person name="Au S."/>
            <person name="Jeong K.Y."/>
            <person name="Chew F.T."/>
            <person name="Hui J."/>
            <person name="Leung T.F."/>
            <person name="Tungtrongchitr A."/>
            <person name="Zhong N."/>
            <person name="Liu Z."/>
            <person name="Tsui S."/>
        </authorList>
    </citation>
    <scope>NUCLEOTIDE SEQUENCE</scope>
    <source>
        <strain evidence="3">Derf</strain>
        <tissue evidence="3">Whole organism</tissue>
    </source>
</reference>
<evidence type="ECO:0000313" key="3">
    <source>
        <dbReference type="EMBL" id="KAH9528895.1"/>
    </source>
</evidence>
<gene>
    <name evidence="3" type="ORF">DERF_002803</name>
    <name evidence="2" type="ORF">HUG17_4912</name>
</gene>